<dbReference type="EMBL" id="CP133548">
    <property type="protein sequence ID" value="WMS88595.1"/>
    <property type="molecule type" value="Genomic_DNA"/>
</dbReference>
<dbReference type="Proteomes" id="UP001239782">
    <property type="component" value="Chromosome"/>
</dbReference>
<dbReference type="KEGG" id="plei:Q9312_06690"/>
<dbReference type="GO" id="GO:0006105">
    <property type="term" value="P:succinate metabolic process"/>
    <property type="evidence" value="ECO:0007669"/>
    <property type="project" value="TreeGrafter"/>
</dbReference>
<protein>
    <recommendedName>
        <fullName evidence="3">FAD assembly factor SdhE</fullName>
    </recommendedName>
</protein>
<reference evidence="6 7" key="1">
    <citation type="submission" date="2023-08" db="EMBL/GenBank/DDBJ databases">
        <title>Pleionea litopenaei sp. nov., isolated from stomach of juvenile Litopenaeus vannamei.</title>
        <authorList>
            <person name="Rho A.M."/>
            <person name="Hwang C.Y."/>
        </authorList>
    </citation>
    <scope>NUCLEOTIDE SEQUENCE [LARGE SCALE GENOMIC DNA]</scope>
    <source>
        <strain evidence="6 7">HL-JVS1</strain>
    </source>
</reference>
<dbReference type="InterPro" id="IPR050531">
    <property type="entry name" value="SdhE_FAD_assembly_factor"/>
</dbReference>
<dbReference type="PANTHER" id="PTHR39585">
    <property type="entry name" value="FAD ASSEMBLY FACTOR SDHE"/>
    <property type="match status" value="1"/>
</dbReference>
<dbReference type="SUPFAM" id="SSF109910">
    <property type="entry name" value="YgfY-like"/>
    <property type="match status" value="1"/>
</dbReference>
<evidence type="ECO:0000256" key="3">
    <source>
        <dbReference type="ARBA" id="ARBA00019418"/>
    </source>
</evidence>
<evidence type="ECO:0000256" key="4">
    <source>
        <dbReference type="ARBA" id="ARBA00022490"/>
    </source>
</evidence>
<keyword evidence="7" id="KW-1185">Reference proteome</keyword>
<dbReference type="RefSeq" id="WP_309203812.1">
    <property type="nucleotide sequence ID" value="NZ_CP133548.1"/>
</dbReference>
<organism evidence="6 7">
    <name type="scientific">Pleionea litopenaei</name>
    <dbReference type="NCBI Taxonomy" id="3070815"/>
    <lineage>
        <taxon>Bacteria</taxon>
        <taxon>Pseudomonadati</taxon>
        <taxon>Pseudomonadota</taxon>
        <taxon>Gammaproteobacteria</taxon>
        <taxon>Oceanospirillales</taxon>
        <taxon>Pleioneaceae</taxon>
        <taxon>Pleionea</taxon>
    </lineage>
</organism>
<comment type="subcellular location">
    <subcellularLocation>
        <location evidence="1">Cytoplasm</location>
    </subcellularLocation>
</comment>
<evidence type="ECO:0000313" key="7">
    <source>
        <dbReference type="Proteomes" id="UP001239782"/>
    </source>
</evidence>
<dbReference type="AlphaFoldDB" id="A0AA51RW49"/>
<proteinExistence type="inferred from homology"/>
<dbReference type="PANTHER" id="PTHR39585:SF1">
    <property type="entry name" value="FAD ASSEMBLY FACTOR SDHE"/>
    <property type="match status" value="1"/>
</dbReference>
<evidence type="ECO:0000256" key="5">
    <source>
        <dbReference type="ARBA" id="ARBA00023186"/>
    </source>
</evidence>
<name>A0AA51RW49_9GAMM</name>
<evidence type="ECO:0000256" key="2">
    <source>
        <dbReference type="ARBA" id="ARBA00008571"/>
    </source>
</evidence>
<dbReference type="GO" id="GO:0005737">
    <property type="term" value="C:cytoplasm"/>
    <property type="evidence" value="ECO:0007669"/>
    <property type="project" value="UniProtKB-SubCell"/>
</dbReference>
<keyword evidence="5" id="KW-0143">Chaperone</keyword>
<accession>A0AA51RW49</accession>
<evidence type="ECO:0000313" key="6">
    <source>
        <dbReference type="EMBL" id="WMS88595.1"/>
    </source>
</evidence>
<gene>
    <name evidence="6" type="ORF">Q9312_06690</name>
</gene>
<dbReference type="Gene3D" id="1.10.150.250">
    <property type="entry name" value="Flavinator of succinate dehydrogenase"/>
    <property type="match status" value="1"/>
</dbReference>
<keyword evidence="4" id="KW-0963">Cytoplasm</keyword>
<sequence>MTQLTDTRKIRYQCRRGLLELDVILQPFADQFLEQLDPPLLGAFVELLEQPDPDIYNWLMGQYPPDDEKLKMIVDHIRKAMNITA</sequence>
<dbReference type="Pfam" id="PF03937">
    <property type="entry name" value="Sdh5"/>
    <property type="match status" value="1"/>
</dbReference>
<dbReference type="InterPro" id="IPR005631">
    <property type="entry name" value="SDH"/>
</dbReference>
<dbReference type="InterPro" id="IPR036714">
    <property type="entry name" value="SDH_sf"/>
</dbReference>
<comment type="similarity">
    <text evidence="2">Belongs to the SdhE FAD assembly factor family.</text>
</comment>
<evidence type="ECO:0000256" key="1">
    <source>
        <dbReference type="ARBA" id="ARBA00004496"/>
    </source>
</evidence>